<evidence type="ECO:0000256" key="4">
    <source>
        <dbReference type="ARBA" id="ARBA00022723"/>
    </source>
</evidence>
<dbReference type="GO" id="GO:0051536">
    <property type="term" value="F:iron-sulfur cluster binding"/>
    <property type="evidence" value="ECO:0007669"/>
    <property type="project" value="UniProtKB-KW"/>
</dbReference>
<dbReference type="Gene3D" id="3.40.50.740">
    <property type="match status" value="1"/>
</dbReference>
<dbReference type="Gene3D" id="2.20.25.90">
    <property type="entry name" value="ADC-like domains"/>
    <property type="match status" value="1"/>
</dbReference>
<dbReference type="AlphaFoldDB" id="A0A318L5R8"/>
<dbReference type="OrthoDB" id="9810782at2"/>
<keyword evidence="6" id="KW-0408">Iron</keyword>
<proteinExistence type="inferred from homology"/>
<dbReference type="InterPro" id="IPR050612">
    <property type="entry name" value="Prok_Mopterin_Oxidored"/>
</dbReference>
<dbReference type="Pfam" id="PF04879">
    <property type="entry name" value="Molybdop_Fe4S4"/>
    <property type="match status" value="1"/>
</dbReference>
<dbReference type="PANTHER" id="PTHR43742:SF6">
    <property type="entry name" value="OXIDOREDUCTASE YYAE-RELATED"/>
    <property type="match status" value="1"/>
</dbReference>
<dbReference type="PANTHER" id="PTHR43742">
    <property type="entry name" value="TRIMETHYLAMINE-N-OXIDE REDUCTASE"/>
    <property type="match status" value="1"/>
</dbReference>
<dbReference type="Pfam" id="PF01568">
    <property type="entry name" value="Molydop_binding"/>
    <property type="match status" value="1"/>
</dbReference>
<dbReference type="Gene3D" id="3.30.2070.10">
    <property type="entry name" value="Formate dehydrogenase/DMSO reductase"/>
    <property type="match status" value="1"/>
</dbReference>
<dbReference type="SMART" id="SM00926">
    <property type="entry name" value="Molybdop_Fe4S4"/>
    <property type="match status" value="1"/>
</dbReference>
<dbReference type="InterPro" id="IPR006963">
    <property type="entry name" value="Mopterin_OxRdtase_4Fe-4S_dom"/>
</dbReference>
<evidence type="ECO:0000259" key="8">
    <source>
        <dbReference type="PROSITE" id="PS51669"/>
    </source>
</evidence>
<comment type="caution">
    <text evidence="9">The sequence shown here is derived from an EMBL/GenBank/DDBJ whole genome shotgun (WGS) entry which is preliminary data.</text>
</comment>
<accession>A0A318L5R8</accession>
<sequence>MPPIQRPSVCPHDCPSVCALSVEVGDDGRIGRVRGAAQPYTDGVICAKVARYAERVHHPERLTQPLLRVGNKGSDQFTPISWDAALDLLAERIVSATARHGAQSIWPYHYAGTMGVVQRAAIRRLGHLAGWSRQRETFCVALSDAGWLAGVGAKRGLDPREVMESELIVVWGGNPVHTQVNFMHWLQKARRGRDVPLVVVDPYRTATAAKADLHLALRPGTDGALACAVMHVLLAEGLADRDYLAKHTDFSPEVEAHLARRTPAWAAEITGLSVEQIVQFARLYGGARRSFLRVGYGFSRQRNGAAAMHAVSCLPAVTGAWQWPGGGALYSNSGLYGLNTRTLYGLDAVTPDTRVLDMGRLGAVLAGERRDLGDGPPVSVLLVQNTNPAVVAPDSLAVRRGLLRDDLFVCVHEQFMTDTARLADLVLPATTFLEHDDLYQASGHTFLQAARALIAPLGECRANHDFISQLAARLGVSHPAFQQDAWALVDQVLRESGQPDADSLYAAGWHDCTPGFARAHFLEGFGHADGRFRFAPDWAARGEGHASMPRYPDHQAVIDAASAERPFRLVAAPARHFLNSSFTETPSSRQLEGRPTAQLHPDAAARLGIADGELIRLGNAQASVLLYARTVAGVQPDTVVVESQWPNDAFIEGVGINALVSAEPGFPAAGVAYHDTAVWVQRVAGE</sequence>
<keyword evidence="3" id="KW-0500">Molybdenum</keyword>
<organism evidence="9 10">
    <name type="scientific">Rivihabitans pingtungensis</name>
    <dbReference type="NCBI Taxonomy" id="1054498"/>
    <lineage>
        <taxon>Bacteria</taxon>
        <taxon>Pseudomonadati</taxon>
        <taxon>Pseudomonadota</taxon>
        <taxon>Betaproteobacteria</taxon>
        <taxon>Neisseriales</taxon>
        <taxon>Aquaspirillaceae</taxon>
        <taxon>Rivihabitans</taxon>
    </lineage>
</organism>
<evidence type="ECO:0000256" key="2">
    <source>
        <dbReference type="ARBA" id="ARBA00010312"/>
    </source>
</evidence>
<evidence type="ECO:0000256" key="1">
    <source>
        <dbReference type="ARBA" id="ARBA00001942"/>
    </source>
</evidence>
<dbReference type="EMBL" id="QJKI01000003">
    <property type="protein sequence ID" value="PXX80843.1"/>
    <property type="molecule type" value="Genomic_DNA"/>
</dbReference>
<dbReference type="Gene3D" id="2.40.40.20">
    <property type="match status" value="1"/>
</dbReference>
<comment type="cofactor">
    <cofactor evidence="1">
        <name>Mo-bis(molybdopterin guanine dinucleotide)</name>
        <dbReference type="ChEBI" id="CHEBI:60539"/>
    </cofactor>
</comment>
<protein>
    <submittedName>
        <fullName evidence="9">Anaerobic selenocysteine-containing dehydrogenase</fullName>
    </submittedName>
</protein>
<feature type="domain" description="4Fe-4S Mo/W bis-MGD-type" evidence="8">
    <location>
        <begin position="3"/>
        <end position="60"/>
    </location>
</feature>
<keyword evidence="5" id="KW-0560">Oxidoreductase</keyword>
<dbReference type="InterPro" id="IPR006656">
    <property type="entry name" value="Mopterin_OxRdtase"/>
</dbReference>
<evidence type="ECO:0000256" key="3">
    <source>
        <dbReference type="ARBA" id="ARBA00022505"/>
    </source>
</evidence>
<evidence type="ECO:0000313" key="9">
    <source>
        <dbReference type="EMBL" id="PXX80843.1"/>
    </source>
</evidence>
<evidence type="ECO:0000256" key="6">
    <source>
        <dbReference type="ARBA" id="ARBA00023004"/>
    </source>
</evidence>
<gene>
    <name evidence="9" type="ORF">DFR34_103186</name>
</gene>
<dbReference type="GO" id="GO:0043546">
    <property type="term" value="F:molybdopterin cofactor binding"/>
    <property type="evidence" value="ECO:0007669"/>
    <property type="project" value="InterPro"/>
</dbReference>
<dbReference type="InterPro" id="IPR006655">
    <property type="entry name" value="Mopterin_OxRdtase_prok_CS"/>
</dbReference>
<dbReference type="InterPro" id="IPR006657">
    <property type="entry name" value="MoPterin_dinucl-bd_dom"/>
</dbReference>
<keyword evidence="10" id="KW-1185">Reference proteome</keyword>
<dbReference type="Pfam" id="PF00384">
    <property type="entry name" value="Molybdopterin"/>
    <property type="match status" value="1"/>
</dbReference>
<dbReference type="PROSITE" id="PS51669">
    <property type="entry name" value="4FE4S_MOW_BIS_MGD"/>
    <property type="match status" value="1"/>
</dbReference>
<dbReference type="Proteomes" id="UP000247555">
    <property type="component" value="Unassembled WGS sequence"/>
</dbReference>
<dbReference type="RefSeq" id="WP_110389873.1">
    <property type="nucleotide sequence ID" value="NZ_QJKI01000003.1"/>
</dbReference>
<evidence type="ECO:0000313" key="10">
    <source>
        <dbReference type="Proteomes" id="UP000247555"/>
    </source>
</evidence>
<dbReference type="SUPFAM" id="SSF53706">
    <property type="entry name" value="Formate dehydrogenase/DMSO reductase, domains 1-3"/>
    <property type="match status" value="1"/>
</dbReference>
<dbReference type="SUPFAM" id="SSF50692">
    <property type="entry name" value="ADC-like"/>
    <property type="match status" value="1"/>
</dbReference>
<keyword evidence="7" id="KW-0411">Iron-sulfur</keyword>
<dbReference type="GO" id="GO:0046872">
    <property type="term" value="F:metal ion binding"/>
    <property type="evidence" value="ECO:0007669"/>
    <property type="project" value="UniProtKB-KW"/>
</dbReference>
<evidence type="ECO:0000256" key="7">
    <source>
        <dbReference type="ARBA" id="ARBA00023014"/>
    </source>
</evidence>
<name>A0A318L5R8_9NEIS</name>
<dbReference type="GO" id="GO:0016491">
    <property type="term" value="F:oxidoreductase activity"/>
    <property type="evidence" value="ECO:0007669"/>
    <property type="project" value="UniProtKB-KW"/>
</dbReference>
<dbReference type="PROSITE" id="PS00490">
    <property type="entry name" value="MOLYBDOPTERIN_PROK_2"/>
    <property type="match status" value="1"/>
</dbReference>
<keyword evidence="4" id="KW-0479">Metal-binding</keyword>
<evidence type="ECO:0000256" key="5">
    <source>
        <dbReference type="ARBA" id="ARBA00023002"/>
    </source>
</evidence>
<dbReference type="InterPro" id="IPR009010">
    <property type="entry name" value="Asp_de-COase-like_dom_sf"/>
</dbReference>
<dbReference type="Gene3D" id="3.40.228.10">
    <property type="entry name" value="Dimethylsulfoxide Reductase, domain 2"/>
    <property type="match status" value="1"/>
</dbReference>
<comment type="similarity">
    <text evidence="2">Belongs to the prokaryotic molybdopterin-containing oxidoreductase family.</text>
</comment>
<dbReference type="CDD" id="cd02766">
    <property type="entry name" value="MopB_3"/>
    <property type="match status" value="1"/>
</dbReference>
<reference evidence="9 10" key="1">
    <citation type="submission" date="2018-05" db="EMBL/GenBank/DDBJ databases">
        <title>Genomic Encyclopedia of Type Strains, Phase IV (KMG-IV): sequencing the most valuable type-strain genomes for metagenomic binning, comparative biology and taxonomic classification.</title>
        <authorList>
            <person name="Goeker M."/>
        </authorList>
    </citation>
    <scope>NUCLEOTIDE SEQUENCE [LARGE SCALE GENOMIC DNA]</scope>
    <source>
        <strain evidence="9 10">DSM 29661</strain>
    </source>
</reference>